<dbReference type="eggNOG" id="COG0020">
    <property type="taxonomic scope" value="Bacteria"/>
</dbReference>
<feature type="binding site" evidence="2">
    <location>
        <position position="36"/>
    </location>
    <ligand>
        <name>substrate</name>
    </ligand>
</feature>
<dbReference type="AlphaFoldDB" id="F2NY92"/>
<accession>F2NY92</accession>
<organism evidence="3 4">
    <name type="scientific">Treponema succinifaciens (strain ATCC 33096 / DSM 2489 / 6091)</name>
    <dbReference type="NCBI Taxonomy" id="869209"/>
    <lineage>
        <taxon>Bacteria</taxon>
        <taxon>Pseudomonadati</taxon>
        <taxon>Spirochaetota</taxon>
        <taxon>Spirochaetia</taxon>
        <taxon>Spirochaetales</taxon>
        <taxon>Treponemataceae</taxon>
        <taxon>Treponema</taxon>
    </lineage>
</organism>
<name>F2NY92_TRES6</name>
<dbReference type="GO" id="GO:0045547">
    <property type="term" value="F:ditrans,polycis-polyprenyl diphosphate synthase [(2E,6E)-farnesyl diphosphate specific] activity"/>
    <property type="evidence" value="ECO:0007669"/>
    <property type="project" value="TreeGrafter"/>
</dbReference>
<feature type="binding site" evidence="2">
    <location>
        <position position="70"/>
    </location>
    <ligand>
        <name>substrate</name>
    </ligand>
</feature>
<dbReference type="KEGG" id="tsu:Tresu_1205"/>
<dbReference type="EMBL" id="CP002631">
    <property type="protein sequence ID" value="AEB14113.1"/>
    <property type="molecule type" value="Genomic_DNA"/>
</dbReference>
<keyword evidence="2" id="KW-0479">Metal-binding</keyword>
<feature type="binding site" evidence="2">
    <location>
        <position position="68"/>
    </location>
    <ligand>
        <name>substrate</name>
    </ligand>
</feature>
<dbReference type="InterPro" id="IPR036424">
    <property type="entry name" value="UPP_synth-like_sf"/>
</dbReference>
<dbReference type="CDD" id="cd00475">
    <property type="entry name" value="Cis_IPPS"/>
    <property type="match status" value="1"/>
</dbReference>
<feature type="binding site" evidence="2">
    <location>
        <position position="183"/>
    </location>
    <ligand>
        <name>substrate</name>
    </ligand>
</feature>
<dbReference type="Gene3D" id="3.40.1180.10">
    <property type="entry name" value="Decaprenyl diphosphate synthase-like"/>
    <property type="match status" value="1"/>
</dbReference>
<evidence type="ECO:0000256" key="1">
    <source>
        <dbReference type="ARBA" id="ARBA00022679"/>
    </source>
</evidence>
<reference evidence="3 4" key="1">
    <citation type="journal article" date="2011" name="Stand. Genomic Sci.">
        <title>Complete genome sequence of Treponema succinifaciens type strain (6091).</title>
        <authorList>
            <person name="Han C."/>
            <person name="Gronow S."/>
            <person name="Teshima H."/>
            <person name="Lapidus A."/>
            <person name="Nolan M."/>
            <person name="Lucas S."/>
            <person name="Hammon N."/>
            <person name="Deshpande S."/>
            <person name="Cheng J.F."/>
            <person name="Zeytun A."/>
            <person name="Tapia R."/>
            <person name="Goodwin L."/>
            <person name="Pitluck S."/>
            <person name="Liolios K."/>
            <person name="Pagani I."/>
            <person name="Ivanova N."/>
            <person name="Mavromatis K."/>
            <person name="Mikhailova N."/>
            <person name="Huntemann M."/>
            <person name="Pati A."/>
            <person name="Chen A."/>
            <person name="Palaniappan K."/>
            <person name="Land M."/>
            <person name="Hauser L."/>
            <person name="Brambilla E.M."/>
            <person name="Rohde M."/>
            <person name="Goker M."/>
            <person name="Woyke T."/>
            <person name="Bristow J."/>
            <person name="Eisen J.A."/>
            <person name="Markowitz V."/>
            <person name="Hugenholtz P."/>
            <person name="Kyrpides N.C."/>
            <person name="Klenk H.P."/>
            <person name="Detter J.C."/>
        </authorList>
    </citation>
    <scope>NUCLEOTIDE SEQUENCE [LARGE SCALE GENOMIC DNA]</scope>
    <source>
        <strain evidence="4">ATCC 33096 / DSM 2489 / 6091</strain>
    </source>
</reference>
<keyword evidence="1 2" id="KW-0808">Transferase</keyword>
<feature type="binding site" evidence="2">
    <location>
        <begin position="64"/>
        <end position="66"/>
    </location>
    <ligand>
        <name>substrate</name>
    </ligand>
</feature>
<feature type="binding site" evidence="2">
    <location>
        <begin position="20"/>
        <end position="23"/>
    </location>
    <ligand>
        <name>substrate</name>
    </ligand>
</feature>
<dbReference type="STRING" id="869209.Tresu_1205"/>
<feature type="binding site" evidence="2">
    <location>
        <position position="24"/>
    </location>
    <ligand>
        <name>substrate</name>
    </ligand>
</feature>
<dbReference type="HAMAP" id="MF_01139">
    <property type="entry name" value="ISPT"/>
    <property type="match status" value="1"/>
</dbReference>
<feature type="binding site" evidence="2">
    <location>
        <begin position="189"/>
        <end position="191"/>
    </location>
    <ligand>
        <name>substrate</name>
    </ligand>
</feature>
<comment type="function">
    <text evidence="2">Catalyzes the condensation of isopentenyl diphosphate (IPP) with allylic pyrophosphates generating different type of terpenoids.</text>
</comment>
<dbReference type="NCBIfam" id="TIGR00055">
    <property type="entry name" value="uppS"/>
    <property type="match status" value="1"/>
</dbReference>
<dbReference type="Proteomes" id="UP000006852">
    <property type="component" value="Chromosome"/>
</dbReference>
<comment type="cofactor">
    <cofactor evidence="2">
        <name>Mg(2+)</name>
        <dbReference type="ChEBI" id="CHEBI:18420"/>
    </cofactor>
    <text evidence="2">Binds 2 magnesium ions per subunit.</text>
</comment>
<protein>
    <recommendedName>
        <fullName evidence="2">Isoprenyl transferase</fullName>
        <ecNumber evidence="2">2.5.1.-</ecNumber>
    </recommendedName>
</protein>
<dbReference type="GO" id="GO:0000287">
    <property type="term" value="F:magnesium ion binding"/>
    <property type="evidence" value="ECO:0007669"/>
    <property type="project" value="UniProtKB-UniRule"/>
</dbReference>
<comment type="similarity">
    <text evidence="2">Belongs to the UPP synthase family.</text>
</comment>
<reference evidence="4" key="2">
    <citation type="submission" date="2011-04" db="EMBL/GenBank/DDBJ databases">
        <title>The complete genome of chromosome of Treponema succinifaciens DSM 2489.</title>
        <authorList>
            <person name="Lucas S."/>
            <person name="Copeland A."/>
            <person name="Lapidus A."/>
            <person name="Bruce D."/>
            <person name="Goodwin L."/>
            <person name="Pitluck S."/>
            <person name="Peters L."/>
            <person name="Kyrpides N."/>
            <person name="Mavromatis K."/>
            <person name="Ivanova N."/>
            <person name="Ovchinnikova G."/>
            <person name="Teshima H."/>
            <person name="Detter J.C."/>
            <person name="Tapia R."/>
            <person name="Han C."/>
            <person name="Land M."/>
            <person name="Hauser L."/>
            <person name="Markowitz V."/>
            <person name="Cheng J.-F."/>
            <person name="Hugenholtz P."/>
            <person name="Woyke T."/>
            <person name="Wu D."/>
            <person name="Gronow S."/>
            <person name="Wellnitz S."/>
            <person name="Brambilla E."/>
            <person name="Klenk H.-P."/>
            <person name="Eisen J.A."/>
        </authorList>
    </citation>
    <scope>NUCLEOTIDE SEQUENCE [LARGE SCALE GENOMIC DNA]</scope>
    <source>
        <strain evidence="4">ATCC 33096 / DSM 2489 / 6091</strain>
    </source>
</reference>
<dbReference type="OrthoDB" id="4191603at2"/>
<evidence type="ECO:0000313" key="3">
    <source>
        <dbReference type="EMBL" id="AEB14113.1"/>
    </source>
</evidence>
<dbReference type="HOGENOM" id="CLU_038505_1_1_12"/>
<dbReference type="PANTHER" id="PTHR10291:SF0">
    <property type="entry name" value="DEHYDRODOLICHYL DIPHOSPHATE SYNTHASE 2"/>
    <property type="match status" value="1"/>
</dbReference>
<feature type="binding site" evidence="2">
    <location>
        <position position="19"/>
    </location>
    <ligand>
        <name>Mg(2+)</name>
        <dbReference type="ChEBI" id="CHEBI:18420"/>
    </ligand>
</feature>
<dbReference type="InterPro" id="IPR018520">
    <property type="entry name" value="UPP_synth-like_CS"/>
</dbReference>
<feature type="active site" description="Proton acceptor" evidence="2">
    <location>
        <position position="67"/>
    </location>
</feature>
<evidence type="ECO:0000256" key="2">
    <source>
        <dbReference type="HAMAP-Rule" id="MF_01139"/>
    </source>
</evidence>
<gene>
    <name evidence="3" type="ordered locus">Tresu_1205</name>
</gene>
<comment type="subunit">
    <text evidence="2">Homodimer.</text>
</comment>
<dbReference type="SUPFAM" id="SSF64005">
    <property type="entry name" value="Undecaprenyl diphosphate synthase"/>
    <property type="match status" value="1"/>
</dbReference>
<dbReference type="PANTHER" id="PTHR10291">
    <property type="entry name" value="DEHYDRODOLICHYL DIPHOSPHATE SYNTHASE FAMILY MEMBER"/>
    <property type="match status" value="1"/>
</dbReference>
<proteinExistence type="inferred from homology"/>
<dbReference type="RefSeq" id="WP_013701400.1">
    <property type="nucleotide sequence ID" value="NC_015385.1"/>
</dbReference>
<sequence length="237" mass="27381">MDDLFNNDALPVHVGIIMDGNGRWAKKRNLLRTNGHTEGLKRAKEIAKAASDIGLKFLTFYVFSTENWKRTEQEVGFLMNLIHSYLLKEFDFCKYNNVRVRMLGDKSRLPENVRKDINQIEKDTENLTGLTICLAINYGGRDEIIRGVKKLIAEGKTESEISEESISKSFDVPELPDVDLLIRTGGEKRLSNFLMWHSAYAELLFSDTLWPDYYKEEFFKDIGEFQKRSRRFGAVPV</sequence>
<dbReference type="InterPro" id="IPR001441">
    <property type="entry name" value="UPP_synth-like"/>
</dbReference>
<feature type="binding site" evidence="2">
    <location>
        <position position="202"/>
    </location>
    <ligand>
        <name>Mg(2+)</name>
        <dbReference type="ChEBI" id="CHEBI:18420"/>
    </ligand>
</feature>
<dbReference type="PROSITE" id="PS01066">
    <property type="entry name" value="UPP_SYNTHASE"/>
    <property type="match status" value="1"/>
</dbReference>
<dbReference type="EC" id="2.5.1.-" evidence="2"/>
<feature type="binding site" evidence="2">
    <location>
        <position position="32"/>
    </location>
    <ligand>
        <name>substrate</name>
    </ligand>
</feature>
<dbReference type="GeneID" id="302998365"/>
<dbReference type="Pfam" id="PF01255">
    <property type="entry name" value="Prenyltransf"/>
    <property type="match status" value="1"/>
</dbReference>
<evidence type="ECO:0000313" key="4">
    <source>
        <dbReference type="Proteomes" id="UP000006852"/>
    </source>
</evidence>
<keyword evidence="4" id="KW-1185">Reference proteome</keyword>
<dbReference type="GO" id="GO:0016094">
    <property type="term" value="P:polyprenol biosynthetic process"/>
    <property type="evidence" value="ECO:0007669"/>
    <property type="project" value="TreeGrafter"/>
</dbReference>
<feature type="active site" evidence="2">
    <location>
        <position position="19"/>
    </location>
</feature>
<dbReference type="FunFam" id="3.40.1180.10:FF:000001">
    <property type="entry name" value="(2E,6E)-farnesyl-diphosphate-specific ditrans,polycis-undecaprenyl-diphosphate synthase"/>
    <property type="match status" value="1"/>
</dbReference>
<keyword evidence="2" id="KW-0460">Magnesium</keyword>